<comment type="function">
    <text evidence="2">Plays an important role in DNA replication, recombination and repair. Binds to ssDNA and to an array of partner proteins to recruit them to their sites of action during DNA metabolism.</text>
</comment>
<dbReference type="PROSITE" id="PS50935">
    <property type="entry name" value="SSB"/>
    <property type="match status" value="1"/>
</dbReference>
<accession>A0A3A1YDD7</accession>
<dbReference type="GO" id="GO:0003697">
    <property type="term" value="F:single-stranded DNA binding"/>
    <property type="evidence" value="ECO:0007669"/>
    <property type="project" value="UniProtKB-UniRule"/>
</dbReference>
<organism evidence="5 6">
    <name type="scientific">Psittacicella gerlachiana</name>
    <dbReference type="NCBI Taxonomy" id="2028574"/>
    <lineage>
        <taxon>Bacteria</taxon>
        <taxon>Pseudomonadati</taxon>
        <taxon>Pseudomonadota</taxon>
        <taxon>Gammaproteobacteria</taxon>
        <taxon>Pasteurellales</taxon>
        <taxon>Psittacicellaceae</taxon>
        <taxon>Psittacicella</taxon>
    </lineage>
</organism>
<dbReference type="InterPro" id="IPR012340">
    <property type="entry name" value="NA-bd_OB-fold"/>
</dbReference>
<dbReference type="EMBL" id="NRJF01000071">
    <property type="protein sequence ID" value="RIY36172.1"/>
    <property type="molecule type" value="Genomic_DNA"/>
</dbReference>
<keyword evidence="2" id="KW-0227">DNA damage</keyword>
<dbReference type="Pfam" id="PF00436">
    <property type="entry name" value="SSB"/>
    <property type="match status" value="1"/>
</dbReference>
<dbReference type="InterPro" id="IPR000424">
    <property type="entry name" value="Primosome_PriB/ssb"/>
</dbReference>
<dbReference type="Gene3D" id="2.40.50.140">
    <property type="entry name" value="Nucleic acid-binding proteins"/>
    <property type="match status" value="1"/>
</dbReference>
<keyword evidence="2" id="KW-0234">DNA repair</keyword>
<dbReference type="Proteomes" id="UP000265964">
    <property type="component" value="Unassembled WGS sequence"/>
</dbReference>
<comment type="caution">
    <text evidence="5">The sequence shown here is derived from an EMBL/GenBank/DDBJ whole genome shotgun (WGS) entry which is preliminary data.</text>
</comment>
<dbReference type="AlphaFoldDB" id="A0A3A1YDD7"/>
<feature type="short sequence motif" description="Important for interaction with partner proteins" evidence="2">
    <location>
        <begin position="358"/>
        <end position="363"/>
    </location>
</feature>
<proteinExistence type="inferred from homology"/>
<evidence type="ECO:0000256" key="4">
    <source>
        <dbReference type="SAM" id="MobiDB-lite"/>
    </source>
</evidence>
<comment type="subunit">
    <text evidence="2">Homotetramer.</text>
</comment>
<feature type="compositionally biased region" description="Polar residues" evidence="4">
    <location>
        <begin position="333"/>
        <end position="344"/>
    </location>
</feature>
<feature type="region of interest" description="Disordered" evidence="4">
    <location>
        <begin position="134"/>
        <end position="363"/>
    </location>
</feature>
<reference evidence="5 6" key="1">
    <citation type="submission" date="2017-08" db="EMBL/GenBank/DDBJ databases">
        <title>Reclassification of Bisgaard taxon 37 and 44.</title>
        <authorList>
            <person name="Christensen H."/>
        </authorList>
    </citation>
    <scope>NUCLEOTIDE SEQUENCE [LARGE SCALE GENOMIC DNA]</scope>
    <source>
        <strain evidence="5 6">EEAB3T1</strain>
    </source>
</reference>
<dbReference type="InterPro" id="IPR011344">
    <property type="entry name" value="ssDNA-bd"/>
</dbReference>
<evidence type="ECO:0000313" key="5">
    <source>
        <dbReference type="EMBL" id="RIY36172.1"/>
    </source>
</evidence>
<evidence type="ECO:0000256" key="3">
    <source>
        <dbReference type="RuleBase" id="RU000524"/>
    </source>
</evidence>
<sequence>MALYLNKVYLIGNLGRDPEFYQSRHGEFTAFSIATSTFWLDRNTNEWQSNTDWHRIVCYNERGVRVAHTLEKGALVFIEGSIRTRKYLDKNTNTERISIEIQAETVQALIRLPRTENGQYDQYDQQMYNNGWNGYNQDFANNTPPNNMYDQSRGNNYSRSPSYGNSYNNPPRGINNQGGTGNVNNYNRHYPDESQGNYYNQAQAGYASNQGYGQSRNYNNSPYENQNFGRQNYNQQGYNTRNNESTNSGFATQTSYSPYENMQGKISQESYEQASRQGTSQVADSKVEASKFGNSSFNKDSQADKEPTVEKNQKGIEDFLDKDLLNNSEEKNSQNSLITSNSFSKNKEVSSEVTSISEDELPF</sequence>
<evidence type="ECO:0000256" key="1">
    <source>
        <dbReference type="ARBA" id="ARBA00023125"/>
    </source>
</evidence>
<dbReference type="RefSeq" id="WP_119534496.1">
    <property type="nucleotide sequence ID" value="NZ_NRJF01000071.1"/>
</dbReference>
<keyword evidence="1 2" id="KW-0238">DNA-binding</keyword>
<dbReference type="GO" id="GO:0006310">
    <property type="term" value="P:DNA recombination"/>
    <property type="evidence" value="ECO:0007669"/>
    <property type="project" value="UniProtKB-UniRule"/>
</dbReference>
<dbReference type="CDD" id="cd04496">
    <property type="entry name" value="SSB_OBF"/>
    <property type="match status" value="1"/>
</dbReference>
<dbReference type="PANTHER" id="PTHR10302">
    <property type="entry name" value="SINGLE-STRANDED DNA-BINDING PROTEIN"/>
    <property type="match status" value="1"/>
</dbReference>
<feature type="compositionally biased region" description="Polar residues" evidence="4">
    <location>
        <begin position="134"/>
        <end position="175"/>
    </location>
</feature>
<keyword evidence="6" id="KW-1185">Reference proteome</keyword>
<evidence type="ECO:0000256" key="2">
    <source>
        <dbReference type="HAMAP-Rule" id="MF_00984"/>
    </source>
</evidence>
<gene>
    <name evidence="5" type="ORF">CKF59_02950</name>
</gene>
<name>A0A3A1YDD7_9GAMM</name>
<keyword evidence="2" id="KW-0235">DNA replication</keyword>
<dbReference type="GO" id="GO:0006260">
    <property type="term" value="P:DNA replication"/>
    <property type="evidence" value="ECO:0007669"/>
    <property type="project" value="UniProtKB-UniRule"/>
</dbReference>
<feature type="compositionally biased region" description="Basic and acidic residues" evidence="4">
    <location>
        <begin position="301"/>
        <end position="332"/>
    </location>
</feature>
<dbReference type="OrthoDB" id="9809878at2"/>
<protein>
    <recommendedName>
        <fullName evidence="2 3">Single-stranded DNA-binding protein</fullName>
        <shortName evidence="2">SSB</shortName>
    </recommendedName>
</protein>
<dbReference type="GO" id="GO:0009295">
    <property type="term" value="C:nucleoid"/>
    <property type="evidence" value="ECO:0007669"/>
    <property type="project" value="TreeGrafter"/>
</dbReference>
<evidence type="ECO:0000313" key="6">
    <source>
        <dbReference type="Proteomes" id="UP000265964"/>
    </source>
</evidence>
<feature type="compositionally biased region" description="Polar residues" evidence="4">
    <location>
        <begin position="194"/>
        <end position="283"/>
    </location>
</feature>
<keyword evidence="2" id="KW-0233">DNA recombination</keyword>
<dbReference type="NCBIfam" id="TIGR00621">
    <property type="entry name" value="ssb"/>
    <property type="match status" value="1"/>
</dbReference>
<dbReference type="PANTHER" id="PTHR10302:SF0">
    <property type="entry name" value="SINGLE-STRANDED DNA-BINDING PROTEIN, MITOCHONDRIAL"/>
    <property type="match status" value="1"/>
</dbReference>
<dbReference type="GO" id="GO:0006281">
    <property type="term" value="P:DNA repair"/>
    <property type="evidence" value="ECO:0007669"/>
    <property type="project" value="UniProtKB-UniRule"/>
</dbReference>
<dbReference type="HAMAP" id="MF_00984">
    <property type="entry name" value="SSB"/>
    <property type="match status" value="1"/>
</dbReference>
<dbReference type="SUPFAM" id="SSF50249">
    <property type="entry name" value="Nucleic acid-binding proteins"/>
    <property type="match status" value="1"/>
</dbReference>
<comment type="caution">
    <text evidence="2">Lacks conserved residue(s) required for the propagation of feature annotation.</text>
</comment>